<keyword evidence="12" id="KW-1185">Reference proteome</keyword>
<sequence>MLNLKARLNGKVDEDRQYMQTRVAVRERLLAQELHELEQTLRNQNQCRLTFPSTSERHEMYLTITPQEGYYRGGTFKFHISVPPEYNIVPPTVKCLTRIWHPNIAEDGAICLSILRQNSLDAFGWRPTRNLSEVIHGLASLFGDLIDFKDPLNVEAAKQYEHNKDAFLSRVRDYIRKYAQAHHNT</sequence>
<comment type="catalytic activity">
    <reaction evidence="6">
        <text>[E1 NEDD8-activating enzyme]-S-[NEDD8 protein]-yl-L-cysteine + [E2 NEDD8-conjugating enzyme]-L-cysteine = [E1 NEDD8-activating enzyme]-L-cysteine + [E2 NEDD8-conjugating enzyme]-S-[NEDD8-protein]-yl-L-cysteine.</text>
        <dbReference type="EC" id="2.3.2.34"/>
    </reaction>
</comment>
<dbReference type="EC" id="2.3.2.34" evidence="7"/>
<dbReference type="GO" id="GO:0061654">
    <property type="term" value="F:NEDD8 conjugating enzyme activity"/>
    <property type="evidence" value="ECO:0007669"/>
    <property type="project" value="UniProtKB-EC"/>
</dbReference>
<evidence type="ECO:0000256" key="4">
    <source>
        <dbReference type="ARBA" id="ARBA00022786"/>
    </source>
</evidence>
<dbReference type="EMBL" id="LIAE01010514">
    <property type="protein sequence ID" value="PAV59571.1"/>
    <property type="molecule type" value="Genomic_DNA"/>
</dbReference>
<comment type="similarity">
    <text evidence="9">Belongs to the ubiquitin-conjugating enzyme family.</text>
</comment>
<evidence type="ECO:0000256" key="7">
    <source>
        <dbReference type="ARBA" id="ARBA00044047"/>
    </source>
</evidence>
<reference evidence="11 12" key="1">
    <citation type="journal article" date="2017" name="Curr. Biol.">
        <title>Genome architecture and evolution of a unichromosomal asexual nematode.</title>
        <authorList>
            <person name="Fradin H."/>
            <person name="Zegar C."/>
            <person name="Gutwein M."/>
            <person name="Lucas J."/>
            <person name="Kovtun M."/>
            <person name="Corcoran D."/>
            <person name="Baugh L.R."/>
            <person name="Kiontke K."/>
            <person name="Gunsalus K."/>
            <person name="Fitch D.H."/>
            <person name="Piano F."/>
        </authorList>
    </citation>
    <scope>NUCLEOTIDE SEQUENCE [LARGE SCALE GENOMIC DNA]</scope>
    <source>
        <strain evidence="11">PF1309</strain>
    </source>
</reference>
<dbReference type="CDD" id="cd23794">
    <property type="entry name" value="UBCc_UBE2F_UBE2M"/>
    <property type="match status" value="1"/>
</dbReference>
<evidence type="ECO:0000256" key="9">
    <source>
        <dbReference type="RuleBase" id="RU362109"/>
    </source>
</evidence>
<comment type="pathway">
    <text evidence="1">Protein modification; protein neddylation.</text>
</comment>
<evidence type="ECO:0000256" key="5">
    <source>
        <dbReference type="ARBA" id="ARBA00022840"/>
    </source>
</evidence>
<dbReference type="PROSITE" id="PS50127">
    <property type="entry name" value="UBC_2"/>
    <property type="match status" value="1"/>
</dbReference>
<protein>
    <recommendedName>
        <fullName evidence="7">E2 NEDD8-conjugating enzyme</fullName>
        <ecNumber evidence="7">2.3.2.34</ecNumber>
    </recommendedName>
</protein>
<dbReference type="FunFam" id="3.10.110.10:FF:000033">
    <property type="entry name" value="NEDD8-conjugating enzyme UBE2F"/>
    <property type="match status" value="1"/>
</dbReference>
<dbReference type="InterPro" id="IPR016135">
    <property type="entry name" value="UBQ-conjugating_enzyme/RWD"/>
</dbReference>
<keyword evidence="3 9" id="KW-0547">Nucleotide-binding</keyword>
<feature type="domain" description="UBC core" evidence="10">
    <location>
        <begin position="25"/>
        <end position="180"/>
    </location>
</feature>
<dbReference type="GO" id="GO:0005524">
    <property type="term" value="F:ATP binding"/>
    <property type="evidence" value="ECO:0007669"/>
    <property type="project" value="UniProtKB-UniRule"/>
</dbReference>
<name>A0A2A2JD55_9BILA</name>
<evidence type="ECO:0000313" key="11">
    <source>
        <dbReference type="EMBL" id="PAV59571.1"/>
    </source>
</evidence>
<keyword evidence="5 9" id="KW-0067">ATP-binding</keyword>
<evidence type="ECO:0000256" key="2">
    <source>
        <dbReference type="ARBA" id="ARBA00022679"/>
    </source>
</evidence>
<dbReference type="Pfam" id="PF00179">
    <property type="entry name" value="UQ_con"/>
    <property type="match status" value="1"/>
</dbReference>
<dbReference type="PROSITE" id="PS00183">
    <property type="entry name" value="UBC_1"/>
    <property type="match status" value="1"/>
</dbReference>
<dbReference type="Gene3D" id="3.10.110.10">
    <property type="entry name" value="Ubiquitin Conjugating Enzyme"/>
    <property type="match status" value="1"/>
</dbReference>
<gene>
    <name evidence="11" type="ORF">WR25_01836</name>
</gene>
<keyword evidence="2" id="KW-0808">Transferase</keyword>
<evidence type="ECO:0000256" key="8">
    <source>
        <dbReference type="PROSITE-ProRule" id="PRU10133"/>
    </source>
</evidence>
<feature type="active site" description="Glycyl thioester intermediate" evidence="8">
    <location>
        <position position="111"/>
    </location>
</feature>
<dbReference type="OrthoDB" id="10249039at2759"/>
<dbReference type="AlphaFoldDB" id="A0A2A2JD55"/>
<dbReference type="PANTHER" id="PTHR24067">
    <property type="entry name" value="UBIQUITIN-CONJUGATING ENZYME E2"/>
    <property type="match status" value="1"/>
</dbReference>
<dbReference type="InterPro" id="IPR000608">
    <property type="entry name" value="UBC"/>
</dbReference>
<evidence type="ECO:0000313" key="12">
    <source>
        <dbReference type="Proteomes" id="UP000218231"/>
    </source>
</evidence>
<dbReference type="SUPFAM" id="SSF54495">
    <property type="entry name" value="UBC-like"/>
    <property type="match status" value="1"/>
</dbReference>
<evidence type="ECO:0000256" key="3">
    <source>
        <dbReference type="ARBA" id="ARBA00022741"/>
    </source>
</evidence>
<dbReference type="Proteomes" id="UP000218231">
    <property type="component" value="Unassembled WGS sequence"/>
</dbReference>
<proteinExistence type="inferred from homology"/>
<dbReference type="InterPro" id="IPR050113">
    <property type="entry name" value="Ub_conjugating_enzyme"/>
</dbReference>
<dbReference type="InterPro" id="IPR023313">
    <property type="entry name" value="UBQ-conjugating_AS"/>
</dbReference>
<dbReference type="SMART" id="SM00212">
    <property type="entry name" value="UBCc"/>
    <property type="match status" value="1"/>
</dbReference>
<accession>A0A2A2JD55</accession>
<comment type="caution">
    <text evidence="11">The sequence shown here is derived from an EMBL/GenBank/DDBJ whole genome shotgun (WGS) entry which is preliminary data.</text>
</comment>
<evidence type="ECO:0000256" key="6">
    <source>
        <dbReference type="ARBA" id="ARBA00043698"/>
    </source>
</evidence>
<evidence type="ECO:0000259" key="10">
    <source>
        <dbReference type="PROSITE" id="PS50127"/>
    </source>
</evidence>
<keyword evidence="4 9" id="KW-0833">Ubl conjugation pathway</keyword>
<organism evidence="11 12">
    <name type="scientific">Diploscapter pachys</name>
    <dbReference type="NCBI Taxonomy" id="2018661"/>
    <lineage>
        <taxon>Eukaryota</taxon>
        <taxon>Metazoa</taxon>
        <taxon>Ecdysozoa</taxon>
        <taxon>Nematoda</taxon>
        <taxon>Chromadorea</taxon>
        <taxon>Rhabditida</taxon>
        <taxon>Rhabditina</taxon>
        <taxon>Rhabditomorpha</taxon>
        <taxon>Rhabditoidea</taxon>
        <taxon>Rhabditidae</taxon>
        <taxon>Diploscapter</taxon>
    </lineage>
</organism>
<dbReference type="GO" id="GO:0045116">
    <property type="term" value="P:protein neddylation"/>
    <property type="evidence" value="ECO:0007669"/>
    <property type="project" value="UniProtKB-ARBA"/>
</dbReference>
<evidence type="ECO:0000256" key="1">
    <source>
        <dbReference type="ARBA" id="ARBA00005032"/>
    </source>
</evidence>
<dbReference type="STRING" id="2018661.A0A2A2JD55"/>